<keyword evidence="3" id="KW-1185">Reference proteome</keyword>
<organism evidence="2 3">
    <name type="scientific">Bacillus capparidis</name>
    <dbReference type="NCBI Taxonomy" id="1840411"/>
    <lineage>
        <taxon>Bacteria</taxon>
        <taxon>Bacillati</taxon>
        <taxon>Bacillota</taxon>
        <taxon>Bacilli</taxon>
        <taxon>Bacillales</taxon>
        <taxon>Bacillaceae</taxon>
        <taxon>Bacillus</taxon>
    </lineage>
</organism>
<protein>
    <submittedName>
        <fullName evidence="2">Uncharacterized protein</fullName>
    </submittedName>
</protein>
<accession>A0ABS4CZG4</accession>
<gene>
    <name evidence="2" type="ORF">JOC74_003293</name>
</gene>
<dbReference type="Proteomes" id="UP000674416">
    <property type="component" value="Unassembled WGS sequence"/>
</dbReference>
<feature type="compositionally biased region" description="Basic residues" evidence="1">
    <location>
        <begin position="1"/>
        <end position="12"/>
    </location>
</feature>
<feature type="region of interest" description="Disordered" evidence="1">
    <location>
        <begin position="1"/>
        <end position="23"/>
    </location>
</feature>
<dbReference type="RefSeq" id="WP_264080145.1">
    <property type="nucleotide sequence ID" value="NZ_JAFDST010000004.1"/>
</dbReference>
<sequence length="41" mass="4803">MGLKRNKKRKSNQPHTKQGDWGFKTITKKIEKALGTLDKKY</sequence>
<evidence type="ECO:0000313" key="3">
    <source>
        <dbReference type="Proteomes" id="UP000674416"/>
    </source>
</evidence>
<name>A0ABS4CZG4_9BACI</name>
<proteinExistence type="predicted"/>
<dbReference type="EMBL" id="JAFDST010000004">
    <property type="protein sequence ID" value="MBP1082783.1"/>
    <property type="molecule type" value="Genomic_DNA"/>
</dbReference>
<comment type="caution">
    <text evidence="2">The sequence shown here is derived from an EMBL/GenBank/DDBJ whole genome shotgun (WGS) entry which is preliminary data.</text>
</comment>
<evidence type="ECO:0000256" key="1">
    <source>
        <dbReference type="SAM" id="MobiDB-lite"/>
    </source>
</evidence>
<evidence type="ECO:0000313" key="2">
    <source>
        <dbReference type="EMBL" id="MBP1082783.1"/>
    </source>
</evidence>
<reference evidence="2 3" key="1">
    <citation type="submission" date="2021-01" db="EMBL/GenBank/DDBJ databases">
        <title>Genomic Encyclopedia of Type Strains, Phase IV (KMG-IV): sequencing the most valuable type-strain genomes for metagenomic binning, comparative biology and taxonomic classification.</title>
        <authorList>
            <person name="Goeker M."/>
        </authorList>
    </citation>
    <scope>NUCLEOTIDE SEQUENCE [LARGE SCALE GENOMIC DNA]</scope>
    <source>
        <strain evidence="2 3">DSM 103394</strain>
    </source>
</reference>